<proteinExistence type="predicted"/>
<accession>A0AAW9F7X3</accession>
<gene>
    <name evidence="1" type="ORF">SJS77_24175</name>
</gene>
<evidence type="ECO:0000313" key="2">
    <source>
        <dbReference type="Proteomes" id="UP001277183"/>
    </source>
</evidence>
<name>A0AAW9F7X3_AERCA</name>
<organism evidence="1 2">
    <name type="scientific">Aeromonas caviae</name>
    <name type="common">Aeromonas punctata</name>
    <dbReference type="NCBI Taxonomy" id="648"/>
    <lineage>
        <taxon>Bacteria</taxon>
        <taxon>Pseudomonadati</taxon>
        <taxon>Pseudomonadota</taxon>
        <taxon>Gammaproteobacteria</taxon>
        <taxon>Aeromonadales</taxon>
        <taxon>Aeromonadaceae</taxon>
        <taxon>Aeromonas</taxon>
    </lineage>
</organism>
<comment type="caution">
    <text evidence="1">The sequence shown here is derived from an EMBL/GenBank/DDBJ whole genome shotgun (WGS) entry which is preliminary data.</text>
</comment>
<dbReference type="RefSeq" id="WP_319887016.1">
    <property type="nucleotide sequence ID" value="NZ_JAWZVU010000316.1"/>
</dbReference>
<dbReference type="EMBL" id="JAWZVU010000316">
    <property type="protein sequence ID" value="MDX7723470.1"/>
    <property type="molecule type" value="Genomic_DNA"/>
</dbReference>
<reference evidence="1" key="1">
    <citation type="submission" date="2023-11" db="EMBL/GenBank/DDBJ databases">
        <title>WGS of Aeromonas in Northern Israel.</title>
        <authorList>
            <person name="Hershko Y."/>
        </authorList>
    </citation>
    <scope>NUCLEOTIDE SEQUENCE</scope>
    <source>
        <strain evidence="1">77416</strain>
    </source>
</reference>
<protein>
    <submittedName>
        <fullName evidence="1">Uncharacterized protein</fullName>
    </submittedName>
</protein>
<sequence>MSKLPIPRMADGTIDVFKLKMRDPVRVDYSAYAATATELAEAVRAVVDIQRQMRELVTMEAA</sequence>
<evidence type="ECO:0000313" key="1">
    <source>
        <dbReference type="EMBL" id="MDX7723470.1"/>
    </source>
</evidence>
<dbReference type="Proteomes" id="UP001277183">
    <property type="component" value="Unassembled WGS sequence"/>
</dbReference>
<dbReference type="AlphaFoldDB" id="A0AAW9F7X3"/>